<keyword evidence="9" id="KW-1185">Reference proteome</keyword>
<dbReference type="InterPro" id="IPR015300">
    <property type="entry name" value="DNA-bd_pseudobarrel_sf"/>
</dbReference>
<dbReference type="InterPro" id="IPR044837">
    <property type="entry name" value="REM16-like"/>
</dbReference>
<dbReference type="Gene3D" id="2.40.330.10">
    <property type="entry name" value="DNA-binding pseudobarrel domain"/>
    <property type="match status" value="6"/>
</dbReference>
<feature type="domain" description="TF-B3" evidence="7">
    <location>
        <begin position="340"/>
        <end position="440"/>
    </location>
</feature>
<dbReference type="SMART" id="SM01019">
    <property type="entry name" value="B3"/>
    <property type="match status" value="6"/>
</dbReference>
<protein>
    <recommendedName>
        <fullName evidence="7">TF-B3 domain-containing protein</fullName>
    </recommendedName>
</protein>
<evidence type="ECO:0000313" key="9">
    <source>
        <dbReference type="Proteomes" id="UP000026961"/>
    </source>
</evidence>
<dbReference type="EnsemblPlants" id="OGLUM03G27140.1">
    <property type="protein sequence ID" value="OGLUM03G27140.1"/>
    <property type="gene ID" value="OGLUM03G27140"/>
</dbReference>
<dbReference type="InterPro" id="IPR003340">
    <property type="entry name" value="B3_DNA-bd"/>
</dbReference>
<dbReference type="GO" id="GO:0005634">
    <property type="term" value="C:nucleus"/>
    <property type="evidence" value="ECO:0007669"/>
    <property type="project" value="UniProtKB-SubCell"/>
</dbReference>
<feature type="domain" description="TF-B3" evidence="7">
    <location>
        <begin position="507"/>
        <end position="607"/>
    </location>
</feature>
<feature type="region of interest" description="Disordered" evidence="6">
    <location>
        <begin position="782"/>
        <end position="838"/>
    </location>
</feature>
<feature type="region of interest" description="Disordered" evidence="6">
    <location>
        <begin position="1017"/>
        <end position="1050"/>
    </location>
</feature>
<proteinExistence type="predicted"/>
<organism evidence="8">
    <name type="scientific">Oryza glumipatula</name>
    <dbReference type="NCBI Taxonomy" id="40148"/>
    <lineage>
        <taxon>Eukaryota</taxon>
        <taxon>Viridiplantae</taxon>
        <taxon>Streptophyta</taxon>
        <taxon>Embryophyta</taxon>
        <taxon>Tracheophyta</taxon>
        <taxon>Spermatophyta</taxon>
        <taxon>Magnoliopsida</taxon>
        <taxon>Liliopsida</taxon>
        <taxon>Poales</taxon>
        <taxon>Poaceae</taxon>
        <taxon>BOP clade</taxon>
        <taxon>Oryzoideae</taxon>
        <taxon>Oryzeae</taxon>
        <taxon>Oryzinae</taxon>
        <taxon>Oryza</taxon>
    </lineage>
</organism>
<evidence type="ECO:0000256" key="3">
    <source>
        <dbReference type="ARBA" id="ARBA00023125"/>
    </source>
</evidence>
<evidence type="ECO:0000256" key="6">
    <source>
        <dbReference type="SAM" id="MobiDB-lite"/>
    </source>
</evidence>
<feature type="domain" description="TF-B3" evidence="7">
    <location>
        <begin position="880"/>
        <end position="980"/>
    </location>
</feature>
<sequence>MAQGPTYSPVFPFLLTSFFFPSYCHSPGRRWRRRGRQRAGEAVGGGRSCLAAQEGAETGLNELARPRGRGFSLICITISSWNFCSVCKVHMYGWTRFQKKKSCDWSKRYVDHLNGKMKCFHLQMSANFGHSMTIPNKFLDHFGGTLSRTIELVSPKGIVYIVKVTEHMNKTILQCGWEAFVDAHHIEENDSLLFRHIENSRFEVLILDSDGCEKVFTCAGIKKTSSVQERNAAPVDISRSTHDETTQSSGSKKFVRCQRASDSQRGKTAKLAETSSSGESGEEGTDSSTSEDESSYELDDPQMPPGRNYVLSRWTSLSEAQEEKVDMLVQDIQPEIPVFVAIMKHSNVNSRRACLVIPKRYASAHFPLESQTITLQRQGKNKKWYPMFYIRKDGSGYMLYGCWKNFVRDNHVKEGDMCIFHLTKFTGGEFGATVHLLRETKSGSLGSFHTSHKRFDLRDGRTWPKVTGARRVSSRPYLTADRVSLTEEQVRKVEEVVHSIQSEGPMYVSIMNKSNVGTDGLYIIIFGRQFATRYLPEGEQTLTLLMTGKSNAWQVKMRPRSGDAQMITTGWRHFVHDNHLQIEDICLFELMNDESKLTMTVHIIRRNEKSYPGASLGLGKLGTHQASSSTSGPEKRNCCSGKSPFKTTIPNPEMKKYCDCCKRYVDHSNGKMKCFHRQMSANFEHSMIIPNKFLDQFGGKISRTVELESPKGNVYVVKVSKHMNKTVLQCGWEAFVDAHQIEENDSLLFCHIENSRFAVLILDSDGCEKVFSCSGKRRASGVQERNADPIDVSSSTHNDTAQSSGGERFARSESGSDSQHREEAKESSSSEHESSYDLVDPQIAPMPGYVLSRGTNLSEAHEEKLDMLVHEIRPEIPLYVTTMKHSNVNSHYASLVIAKHYACAYFPRTSQTITLKWHGKNRKWHPKFYIRKDQVGYILHGRWIDFVRHNHVKEGDVCIFHLKNFNGRKFRATVHLLRETIPHSFGELHIPKRFESRNGRMRLKMTDDRRVSSTECRRGTMEPSTTNVKKEADNEQCNNGQGKRQEPLNFDVSVGSSKPYLTADRVSLTEEQFRKVEENVHSIQSEGPIYVSIMNKSNVGTDGLYIITLGRQFATRYLPEGEQTLTLLTTGTGKAWQVKMRPRSGDARMFTLGWRDFVRDNRLQTEDICLFQLMKNSERGLAMTVHIIRHSERS</sequence>
<accession>A0A0D9ZAM8</accession>
<feature type="domain" description="TF-B3" evidence="7">
    <location>
        <begin position="1090"/>
        <end position="1191"/>
    </location>
</feature>
<evidence type="ECO:0000256" key="2">
    <source>
        <dbReference type="ARBA" id="ARBA00023015"/>
    </source>
</evidence>
<feature type="region of interest" description="Disordered" evidence="6">
    <location>
        <begin position="229"/>
        <end position="309"/>
    </location>
</feature>
<keyword evidence="5" id="KW-0539">Nucleus</keyword>
<dbReference type="AlphaFoldDB" id="A0A0D9ZAM8"/>
<dbReference type="eggNOG" id="ENOG502QSIS">
    <property type="taxonomic scope" value="Eukaryota"/>
</dbReference>
<dbReference type="CDD" id="cd10017">
    <property type="entry name" value="B3_DNA"/>
    <property type="match status" value="6"/>
</dbReference>
<evidence type="ECO:0000256" key="4">
    <source>
        <dbReference type="ARBA" id="ARBA00023163"/>
    </source>
</evidence>
<feature type="compositionally biased region" description="Polar residues" evidence="6">
    <location>
        <begin position="792"/>
        <end position="805"/>
    </location>
</feature>
<evidence type="ECO:0000256" key="5">
    <source>
        <dbReference type="ARBA" id="ARBA00023242"/>
    </source>
</evidence>
<evidence type="ECO:0000259" key="7">
    <source>
        <dbReference type="PROSITE" id="PS50863"/>
    </source>
</evidence>
<reference evidence="8" key="2">
    <citation type="submission" date="2018-05" db="EMBL/GenBank/DDBJ databases">
        <title>OgluRS3 (Oryza glumaepatula Reference Sequence Version 3).</title>
        <authorList>
            <person name="Zhang J."/>
            <person name="Kudrna D."/>
            <person name="Lee S."/>
            <person name="Talag J."/>
            <person name="Welchert J."/>
            <person name="Wing R.A."/>
        </authorList>
    </citation>
    <scope>NUCLEOTIDE SEQUENCE [LARGE SCALE GENOMIC DNA]</scope>
</reference>
<evidence type="ECO:0000256" key="1">
    <source>
        <dbReference type="ARBA" id="ARBA00004123"/>
    </source>
</evidence>
<feature type="domain" description="TF-B3" evidence="7">
    <location>
        <begin position="117"/>
        <end position="210"/>
    </location>
</feature>
<name>A0A0D9ZAM8_9ORYZ</name>
<feature type="compositionally biased region" description="Basic and acidic residues" evidence="6">
    <location>
        <begin position="818"/>
        <end position="835"/>
    </location>
</feature>
<feature type="compositionally biased region" description="Acidic residues" evidence="6">
    <location>
        <begin position="280"/>
        <end position="300"/>
    </location>
</feature>
<dbReference type="HOGENOM" id="CLU_004698_0_0_1"/>
<keyword evidence="3" id="KW-0238">DNA-binding</keyword>
<evidence type="ECO:0000313" key="8">
    <source>
        <dbReference type="EnsemblPlants" id="OGLUM03G27140.1"/>
    </source>
</evidence>
<dbReference type="SUPFAM" id="SSF101936">
    <property type="entry name" value="DNA-binding pseudobarrel domain"/>
    <property type="match status" value="6"/>
</dbReference>
<dbReference type="PANTHER" id="PTHR31391">
    <property type="entry name" value="B3 DOMAIN-CONTAINING PROTEIN OS11G0197600-RELATED"/>
    <property type="match status" value="1"/>
</dbReference>
<dbReference type="Pfam" id="PF02362">
    <property type="entry name" value="B3"/>
    <property type="match status" value="6"/>
</dbReference>
<dbReference type="PROSITE" id="PS50863">
    <property type="entry name" value="B3"/>
    <property type="match status" value="6"/>
</dbReference>
<dbReference type="STRING" id="40148.A0A0D9ZAM8"/>
<dbReference type="GO" id="GO:0003677">
    <property type="term" value="F:DNA binding"/>
    <property type="evidence" value="ECO:0007669"/>
    <property type="project" value="UniProtKB-KW"/>
</dbReference>
<dbReference type="Proteomes" id="UP000026961">
    <property type="component" value="Chromosome 3"/>
</dbReference>
<keyword evidence="4" id="KW-0804">Transcription</keyword>
<dbReference type="PANTHER" id="PTHR31391:SF48">
    <property type="entry name" value="B3 DOMAIN-CONTAINING PROTEIN OS03G0620500"/>
    <property type="match status" value="1"/>
</dbReference>
<comment type="subcellular location">
    <subcellularLocation>
        <location evidence="1">Nucleus</location>
    </subcellularLocation>
</comment>
<reference evidence="8" key="1">
    <citation type="submission" date="2015-04" db="UniProtKB">
        <authorList>
            <consortium name="EnsemblPlants"/>
        </authorList>
    </citation>
    <scope>IDENTIFICATION</scope>
</reference>
<dbReference type="Gramene" id="OGLUM03G27140.1">
    <property type="protein sequence ID" value="OGLUM03G27140.1"/>
    <property type="gene ID" value="OGLUM03G27140"/>
</dbReference>
<feature type="domain" description="TF-B3" evidence="7">
    <location>
        <begin position="672"/>
        <end position="765"/>
    </location>
</feature>
<keyword evidence="2" id="KW-0805">Transcription regulation</keyword>